<feature type="non-terminal residue" evidence="2">
    <location>
        <position position="119"/>
    </location>
</feature>
<keyword evidence="1" id="KW-0732">Signal</keyword>
<protein>
    <submittedName>
        <fullName evidence="2">Uncharacterized protein</fullName>
    </submittedName>
</protein>
<keyword evidence="3" id="KW-1185">Reference proteome</keyword>
<reference evidence="2" key="1">
    <citation type="submission" date="2021-02" db="EMBL/GenBank/DDBJ databases">
        <authorList>
            <person name="Dougan E. K."/>
            <person name="Rhodes N."/>
            <person name="Thang M."/>
            <person name="Chan C."/>
        </authorList>
    </citation>
    <scope>NUCLEOTIDE SEQUENCE</scope>
</reference>
<dbReference type="EMBL" id="CAJNJA010008085">
    <property type="protein sequence ID" value="CAE7232576.1"/>
    <property type="molecule type" value="Genomic_DNA"/>
</dbReference>
<sequence>MRFPWFSLVCLAMEAVLGLKPEPEAVQLLQHRLQLQGPQEPRLKAAEPINWIHSPKSGSSFLNAICPIAADLTISEQSLGPCFLQIWTDVMCPQLCDQDKFRCKSDLCMPHPPIDNYWA</sequence>
<evidence type="ECO:0000313" key="2">
    <source>
        <dbReference type="EMBL" id="CAE7232576.1"/>
    </source>
</evidence>
<feature type="chain" id="PRO_5032646050" evidence="1">
    <location>
        <begin position="19"/>
        <end position="119"/>
    </location>
</feature>
<proteinExistence type="predicted"/>
<comment type="caution">
    <text evidence="2">The sequence shown here is derived from an EMBL/GenBank/DDBJ whole genome shotgun (WGS) entry which is preliminary data.</text>
</comment>
<accession>A0A812KMQ7</accession>
<dbReference type="AlphaFoldDB" id="A0A812KMQ7"/>
<evidence type="ECO:0000313" key="3">
    <source>
        <dbReference type="Proteomes" id="UP000601435"/>
    </source>
</evidence>
<name>A0A812KMQ7_9DINO</name>
<evidence type="ECO:0000256" key="1">
    <source>
        <dbReference type="SAM" id="SignalP"/>
    </source>
</evidence>
<feature type="signal peptide" evidence="1">
    <location>
        <begin position="1"/>
        <end position="18"/>
    </location>
</feature>
<gene>
    <name evidence="2" type="ORF">SNEC2469_LOCUS3690</name>
</gene>
<dbReference type="Proteomes" id="UP000601435">
    <property type="component" value="Unassembled WGS sequence"/>
</dbReference>
<organism evidence="2 3">
    <name type="scientific">Symbiodinium necroappetens</name>
    <dbReference type="NCBI Taxonomy" id="1628268"/>
    <lineage>
        <taxon>Eukaryota</taxon>
        <taxon>Sar</taxon>
        <taxon>Alveolata</taxon>
        <taxon>Dinophyceae</taxon>
        <taxon>Suessiales</taxon>
        <taxon>Symbiodiniaceae</taxon>
        <taxon>Symbiodinium</taxon>
    </lineage>
</organism>